<sequence length="265" mass="30674">MLYSSSTLFWGRSVLEMAKALETYHLTGIEFWYEQAQFFNLSPKEIADVFSSYSQARTVHAASWDLNLSSINRGVRQQSLEEIEKSLHFAKLLQADDVTIHPGRHSSISLLDDWHREQMLYSVEAIDQLAQQYEMPVSFELMEPIRKEMYTTPTQLNELLEACSDWVYTTYDVAHSSLGEEPERAFLQLERVNKIHMSDATPLAFHVPVGQGEIQWSRLMPYILNKKVPLILEGFDVSEDEQFLRAHLAGLCHLEQMSERREQSV</sequence>
<dbReference type="InterPro" id="IPR013022">
    <property type="entry name" value="Xyl_isomerase-like_TIM-brl"/>
</dbReference>
<evidence type="ECO:0000259" key="1">
    <source>
        <dbReference type="Pfam" id="PF01261"/>
    </source>
</evidence>
<protein>
    <submittedName>
        <fullName evidence="2">Sugar phosphate isomerase/epimerase</fullName>
    </submittedName>
</protein>
<evidence type="ECO:0000313" key="3">
    <source>
        <dbReference type="Proteomes" id="UP000622653"/>
    </source>
</evidence>
<dbReference type="PANTHER" id="PTHR12110:SF21">
    <property type="entry name" value="XYLOSE ISOMERASE-LIKE TIM BARREL DOMAIN-CONTAINING PROTEIN"/>
    <property type="match status" value="1"/>
</dbReference>
<dbReference type="InterPro" id="IPR036237">
    <property type="entry name" value="Xyl_isomerase-like_sf"/>
</dbReference>
<gene>
    <name evidence="2" type="ORF">IRY55_03535</name>
</gene>
<dbReference type="Gene3D" id="3.20.20.150">
    <property type="entry name" value="Divalent-metal-dependent TIM barrel enzymes"/>
    <property type="match status" value="1"/>
</dbReference>
<dbReference type="SUPFAM" id="SSF51658">
    <property type="entry name" value="Xylose isomerase-like"/>
    <property type="match status" value="1"/>
</dbReference>
<proteinExistence type="predicted"/>
<accession>A0A8J7G3E2</accession>
<name>A0A8J7G3E2_9BACL</name>
<comment type="caution">
    <text evidence="2">The sequence shown here is derived from an EMBL/GenBank/DDBJ whole genome shotgun (WGS) entry which is preliminary data.</text>
</comment>
<dbReference type="GO" id="GO:0016853">
    <property type="term" value="F:isomerase activity"/>
    <property type="evidence" value="ECO:0007669"/>
    <property type="project" value="UniProtKB-KW"/>
</dbReference>
<dbReference type="RefSeq" id="WP_194561868.1">
    <property type="nucleotide sequence ID" value="NZ_JADKPV010000001.1"/>
</dbReference>
<dbReference type="EMBL" id="JADKPV010000001">
    <property type="protein sequence ID" value="MBF4500427.1"/>
    <property type="molecule type" value="Genomic_DNA"/>
</dbReference>
<keyword evidence="2" id="KW-0413">Isomerase</keyword>
<dbReference type="AlphaFoldDB" id="A0A8J7G3E2"/>
<keyword evidence="3" id="KW-1185">Reference proteome</keyword>
<dbReference type="Proteomes" id="UP000622653">
    <property type="component" value="Unassembled WGS sequence"/>
</dbReference>
<dbReference type="PANTHER" id="PTHR12110">
    <property type="entry name" value="HYDROXYPYRUVATE ISOMERASE"/>
    <property type="match status" value="1"/>
</dbReference>
<dbReference type="InterPro" id="IPR050312">
    <property type="entry name" value="IolE/XylAMocC-like"/>
</dbReference>
<dbReference type="Pfam" id="PF01261">
    <property type="entry name" value="AP_endonuc_2"/>
    <property type="match status" value="1"/>
</dbReference>
<evidence type="ECO:0000313" key="2">
    <source>
        <dbReference type="EMBL" id="MBF4500427.1"/>
    </source>
</evidence>
<reference evidence="2" key="1">
    <citation type="submission" date="2020-11" db="EMBL/GenBank/DDBJ databases">
        <title>Multidrug resistant novel bacterium Savagea serpentis sp. nov., isolated from the scats of a vine snake (Ahaetulla nasuta).</title>
        <authorList>
            <person name="Venkata Ramana V."/>
            <person name="Vikas Patil S."/>
            <person name="Yogita Lugani V."/>
        </authorList>
    </citation>
    <scope>NUCLEOTIDE SEQUENCE</scope>
    <source>
        <strain evidence="2">SN6</strain>
    </source>
</reference>
<organism evidence="2 3">
    <name type="scientific">Savagea serpentis</name>
    <dbReference type="NCBI Taxonomy" id="2785297"/>
    <lineage>
        <taxon>Bacteria</taxon>
        <taxon>Bacillati</taxon>
        <taxon>Bacillota</taxon>
        <taxon>Bacilli</taxon>
        <taxon>Bacillales</taxon>
        <taxon>Caryophanaceae</taxon>
        <taxon>Savagea</taxon>
    </lineage>
</organism>
<feature type="domain" description="Xylose isomerase-like TIM barrel" evidence="1">
    <location>
        <begin position="23"/>
        <end position="241"/>
    </location>
</feature>